<evidence type="ECO:0000313" key="1">
    <source>
        <dbReference type="EMBL" id="KYL05349.1"/>
    </source>
</evidence>
<proteinExistence type="predicted"/>
<protein>
    <submittedName>
        <fullName evidence="1">Uncharacterized protein</fullName>
    </submittedName>
</protein>
<sequence>MLFSLNENGDLNLRGNAFSDIVLSDKNLTEYKMSKSIILTYFIFNKWLEQEFIKNKRNIFNEQNIQQLIQKRLFSILEGKYDTLMSKIDFVFLLEPSLLTIVFYLKQDDKKYSLLEKQIKI</sequence>
<dbReference type="Proteomes" id="UP000075816">
    <property type="component" value="Unassembled WGS sequence"/>
</dbReference>
<dbReference type="EMBL" id="LVEA01000001">
    <property type="protein sequence ID" value="KYL05349.1"/>
    <property type="molecule type" value="Genomic_DNA"/>
</dbReference>
<evidence type="ECO:0000313" key="2">
    <source>
        <dbReference type="Proteomes" id="UP000075816"/>
    </source>
</evidence>
<gene>
    <name evidence="1" type="ORF">A2J07_01015</name>
</gene>
<accession>A0A162J8T7</accession>
<reference evidence="1 2" key="1">
    <citation type="submission" date="2016-03" db="EMBL/GenBank/DDBJ databases">
        <title>Comparative genomics of human isolates of Fusobacterium necrophorum.</title>
        <authorList>
            <person name="Jensen A."/>
            <person name="Bank S."/>
            <person name="Andersen P.S."/>
            <person name="Kristensen L.H."/>
            <person name="Prag J."/>
        </authorList>
    </citation>
    <scope>NUCLEOTIDE SEQUENCE [LARGE SCALE GENOMIC DNA]</scope>
    <source>
        <strain evidence="1 2">LS_1264</strain>
    </source>
</reference>
<dbReference type="AlphaFoldDB" id="A0A162J8T7"/>
<organism evidence="1 2">
    <name type="scientific">Fusobacterium necrophorum subsp. funduliforme</name>
    <dbReference type="NCBI Taxonomy" id="143387"/>
    <lineage>
        <taxon>Bacteria</taxon>
        <taxon>Fusobacteriati</taxon>
        <taxon>Fusobacteriota</taxon>
        <taxon>Fusobacteriia</taxon>
        <taxon>Fusobacteriales</taxon>
        <taxon>Fusobacteriaceae</taxon>
        <taxon>Fusobacterium</taxon>
    </lineage>
</organism>
<comment type="caution">
    <text evidence="1">The sequence shown here is derived from an EMBL/GenBank/DDBJ whole genome shotgun (WGS) entry which is preliminary data.</text>
</comment>
<dbReference type="RefSeq" id="WP_062680931.1">
    <property type="nucleotide sequence ID" value="NZ_CAXOUF010000029.1"/>
</dbReference>
<name>A0A162J8T7_9FUSO</name>